<evidence type="ECO:0000259" key="3">
    <source>
        <dbReference type="Pfam" id="PF12151"/>
    </source>
</evidence>
<accession>A0A7I7JLF3</accession>
<feature type="signal peptide" evidence="1">
    <location>
        <begin position="1"/>
        <end position="25"/>
    </location>
</feature>
<dbReference type="Pfam" id="PF11738">
    <property type="entry name" value="DUF3298"/>
    <property type="match status" value="1"/>
</dbReference>
<name>A0A7I7JLF3_9MYCO</name>
<keyword evidence="1" id="KW-0732">Signal</keyword>
<dbReference type="Proteomes" id="UP000466997">
    <property type="component" value="Chromosome"/>
</dbReference>
<feature type="domain" description="Mannan-binding protein" evidence="3">
    <location>
        <begin position="20"/>
        <end position="55"/>
    </location>
</feature>
<keyword evidence="5" id="KW-1185">Reference proteome</keyword>
<dbReference type="KEGG" id="mnm:MNVM_16910"/>
<feature type="chain" id="PRO_5029836645" description="Mannan-binding protein" evidence="1">
    <location>
        <begin position="26"/>
        <end position="279"/>
    </location>
</feature>
<evidence type="ECO:0008006" key="6">
    <source>
        <dbReference type="Google" id="ProtNLM"/>
    </source>
</evidence>
<organism evidence="4 5">
    <name type="scientific">Mycobacterium novum</name>
    <dbReference type="NCBI Taxonomy" id="2492438"/>
    <lineage>
        <taxon>Bacteria</taxon>
        <taxon>Bacillati</taxon>
        <taxon>Actinomycetota</taxon>
        <taxon>Actinomycetes</taxon>
        <taxon>Mycobacteriales</taxon>
        <taxon>Mycobacteriaceae</taxon>
        <taxon>Mycobacterium</taxon>
    </lineage>
</organism>
<dbReference type="InterPro" id="IPR021729">
    <property type="entry name" value="DUF3298"/>
</dbReference>
<dbReference type="RefSeq" id="WP_013827077.1">
    <property type="nucleotide sequence ID" value="NZ_AP022562.1"/>
</dbReference>
<reference evidence="4 5" key="1">
    <citation type="journal article" date="2019" name="Emerg. Microbes Infect.">
        <title>Comprehensive subspecies identification of 175 nontuberculous mycobacteria species based on 7547 genomic profiles.</title>
        <authorList>
            <person name="Matsumoto Y."/>
            <person name="Kinjo T."/>
            <person name="Motooka D."/>
            <person name="Nabeya D."/>
            <person name="Jung N."/>
            <person name="Uechi K."/>
            <person name="Horii T."/>
            <person name="Iida T."/>
            <person name="Fujita J."/>
            <person name="Nakamura S."/>
        </authorList>
    </citation>
    <scope>NUCLEOTIDE SEQUENCE [LARGE SCALE GENOMIC DNA]</scope>
    <source>
        <strain evidence="4 5">JCM 6391</strain>
    </source>
</reference>
<gene>
    <name evidence="4" type="ORF">MNVM_16910</name>
</gene>
<evidence type="ECO:0000256" key="1">
    <source>
        <dbReference type="SAM" id="SignalP"/>
    </source>
</evidence>
<dbReference type="AlphaFoldDB" id="A0A7I7JLF3"/>
<feature type="domain" description="DUF3298" evidence="2">
    <location>
        <begin position="147"/>
        <end position="246"/>
    </location>
</feature>
<evidence type="ECO:0000313" key="4">
    <source>
        <dbReference type="EMBL" id="BBX12610.1"/>
    </source>
</evidence>
<dbReference type="InterPro" id="IPR021992">
    <property type="entry name" value="MVL"/>
</dbReference>
<dbReference type="EMBL" id="AP022562">
    <property type="protein sequence ID" value="BBX12610.1"/>
    <property type="molecule type" value="Genomic_DNA"/>
</dbReference>
<sequence>MWATRLLTGVAAAALLVSAAPPASASAPSFCSGLGGAWDGHYCSTDVRSERQATRYIRMAVPGDLIDHPVAGPPIRDYLSKLFGNWRAKGASMVADSWGNENFEIFQHGDALSVVFHEDYHSDGPYINNAYRTFTFDMARGQQLQLADITKPGVDPFATIPQLGEPYIVAALDRAFWEHRPGDYPFVPERFTPDKVFSGGYRSWALTPDELILYMPDYPVSHDSPIQYNQMQWYMDGGNVQAHIPLSALSSILRPEFGGSASLDGGEATLGPPHEPGGA</sequence>
<evidence type="ECO:0000313" key="5">
    <source>
        <dbReference type="Proteomes" id="UP000466997"/>
    </source>
</evidence>
<dbReference type="Pfam" id="PF12151">
    <property type="entry name" value="MVL"/>
    <property type="match status" value="1"/>
</dbReference>
<evidence type="ECO:0000259" key="2">
    <source>
        <dbReference type="Pfam" id="PF11738"/>
    </source>
</evidence>
<protein>
    <recommendedName>
        <fullName evidence="6">Mannan-binding protein</fullName>
    </recommendedName>
</protein>
<proteinExistence type="predicted"/>